<sequence length="61" mass="6885">MDKVTHNGFSHHFKAISSICRKSTLKMTVNTQTDAETAAQVKLPKPIPIDPAYRKFLEKIT</sequence>
<protein>
    <submittedName>
        <fullName evidence="2">Uncharacterized protein</fullName>
    </submittedName>
</protein>
<evidence type="ECO:0000313" key="2">
    <source>
        <dbReference type="WBParaSite" id="nRc.2.0.1.t01781-RA"/>
    </source>
</evidence>
<proteinExistence type="predicted"/>
<dbReference type="AlphaFoldDB" id="A0A915HJL7"/>
<organism evidence="1 2">
    <name type="scientific">Romanomermis culicivorax</name>
    <name type="common">Nematode worm</name>
    <dbReference type="NCBI Taxonomy" id="13658"/>
    <lineage>
        <taxon>Eukaryota</taxon>
        <taxon>Metazoa</taxon>
        <taxon>Ecdysozoa</taxon>
        <taxon>Nematoda</taxon>
        <taxon>Enoplea</taxon>
        <taxon>Dorylaimia</taxon>
        <taxon>Mermithida</taxon>
        <taxon>Mermithoidea</taxon>
        <taxon>Mermithidae</taxon>
        <taxon>Romanomermis</taxon>
    </lineage>
</organism>
<dbReference type="WBParaSite" id="nRc.2.0.1.t01781-RA">
    <property type="protein sequence ID" value="nRc.2.0.1.t01781-RA"/>
    <property type="gene ID" value="nRc.2.0.1.g01781"/>
</dbReference>
<evidence type="ECO:0000313" key="1">
    <source>
        <dbReference type="Proteomes" id="UP000887565"/>
    </source>
</evidence>
<reference evidence="2" key="1">
    <citation type="submission" date="2022-11" db="UniProtKB">
        <authorList>
            <consortium name="WormBaseParasite"/>
        </authorList>
    </citation>
    <scope>IDENTIFICATION</scope>
</reference>
<accession>A0A915HJL7</accession>
<keyword evidence="1" id="KW-1185">Reference proteome</keyword>
<name>A0A915HJL7_ROMCU</name>
<dbReference type="Proteomes" id="UP000887565">
    <property type="component" value="Unplaced"/>
</dbReference>